<dbReference type="Pfam" id="PF00795">
    <property type="entry name" value="CN_hydrolase"/>
    <property type="match status" value="1"/>
</dbReference>
<dbReference type="GO" id="GO:0000257">
    <property type="term" value="F:nitrilase activity"/>
    <property type="evidence" value="ECO:0007669"/>
    <property type="project" value="UniProtKB-EC"/>
</dbReference>
<evidence type="ECO:0000313" key="7">
    <source>
        <dbReference type="Proteomes" id="UP001140453"/>
    </source>
</evidence>
<evidence type="ECO:0000256" key="4">
    <source>
        <dbReference type="ARBA" id="ARBA00039045"/>
    </source>
</evidence>
<dbReference type="EMBL" id="JAPEVB010000004">
    <property type="protein sequence ID" value="KAJ4388958.1"/>
    <property type="molecule type" value="Genomic_DNA"/>
</dbReference>
<dbReference type="PANTHER" id="PTHR46044:SF14">
    <property type="entry name" value="ARYLACETONITRILASE"/>
    <property type="match status" value="1"/>
</dbReference>
<dbReference type="AlphaFoldDB" id="A0A9W8YN62"/>
<gene>
    <name evidence="6" type="ORF">N0V93_006420</name>
</gene>
<proteinExistence type="inferred from homology"/>
<evidence type="ECO:0000256" key="1">
    <source>
        <dbReference type="ARBA" id="ARBA00008129"/>
    </source>
</evidence>
<dbReference type="PANTHER" id="PTHR46044">
    <property type="entry name" value="NITRILASE"/>
    <property type="match status" value="1"/>
</dbReference>
<dbReference type="GO" id="GO:0016836">
    <property type="term" value="F:hydro-lyase activity"/>
    <property type="evidence" value="ECO:0007669"/>
    <property type="project" value="UniProtKB-ARBA"/>
</dbReference>
<feature type="domain" description="CN hydrolase" evidence="5">
    <location>
        <begin position="10"/>
        <end position="285"/>
    </location>
</feature>
<evidence type="ECO:0000256" key="2">
    <source>
        <dbReference type="ARBA" id="ARBA00022801"/>
    </source>
</evidence>
<accession>A0A9W8YN62</accession>
<dbReference type="InterPro" id="IPR000132">
    <property type="entry name" value="Nitrilase/CN_hydratase_CS"/>
</dbReference>
<protein>
    <recommendedName>
        <fullName evidence="4">nitrilase</fullName>
        <ecNumber evidence="4">3.5.5.1</ecNumber>
    </recommendedName>
</protein>
<dbReference type="CDD" id="cd07564">
    <property type="entry name" value="nitrilases_CHs"/>
    <property type="match status" value="1"/>
</dbReference>
<comment type="similarity">
    <text evidence="1">Belongs to the carbon-nitrogen hydrolase superfamily. Nitrilase family.</text>
</comment>
<evidence type="ECO:0000256" key="3">
    <source>
        <dbReference type="ARBA" id="ARBA00036406"/>
    </source>
</evidence>
<dbReference type="SUPFAM" id="SSF56317">
    <property type="entry name" value="Carbon-nitrogen hydrolase"/>
    <property type="match status" value="1"/>
</dbReference>
<name>A0A9W8YN62_9PEZI</name>
<dbReference type="Gene3D" id="3.60.110.10">
    <property type="entry name" value="Carbon-nitrogen hydrolase"/>
    <property type="match status" value="1"/>
</dbReference>
<dbReference type="Proteomes" id="UP001140453">
    <property type="component" value="Unassembled WGS sequence"/>
</dbReference>
<comment type="caution">
    <text evidence="6">The sequence shown here is derived from an EMBL/GenBank/DDBJ whole genome shotgun (WGS) entry which is preliminary data.</text>
</comment>
<sequence>MTDTMSASSVRVAVTQAEPMWFDLAGAVEKTCVLIKEAADNKAQLVAFPEVWIPGYPCWIWSRPIDFDLNVKYIKNSLRLHSPEMDTIRTCARENGIAVSLGFSENEDDSIYIAQALIGPDGEIKVHRRKMKPTHMERTVYGDASGHCLSSVAQLPFARVGQLSCWEHIQPLLKFHTISQGEQIHVAAWPSLTPHSGPEGKDYWSMSAEGCATLAATYAIEASAFVLHCTAVLTDKAVAANGTAGSPLMSAPGGGSSAVFGPDGRRLTEPLGVTEEGIVYADLDLDEITRTRMFAHCTGHYSRPDLLWLGADRSIKGLVKGADDTEQKDVAKPLEGDR</sequence>
<dbReference type="FunFam" id="3.60.110.10:FF:000011">
    <property type="entry name" value="Cyanide hydratase"/>
    <property type="match status" value="1"/>
</dbReference>
<evidence type="ECO:0000259" key="5">
    <source>
        <dbReference type="PROSITE" id="PS50263"/>
    </source>
</evidence>
<organism evidence="6 7">
    <name type="scientific">Gnomoniopsis smithogilvyi</name>
    <dbReference type="NCBI Taxonomy" id="1191159"/>
    <lineage>
        <taxon>Eukaryota</taxon>
        <taxon>Fungi</taxon>
        <taxon>Dikarya</taxon>
        <taxon>Ascomycota</taxon>
        <taxon>Pezizomycotina</taxon>
        <taxon>Sordariomycetes</taxon>
        <taxon>Sordariomycetidae</taxon>
        <taxon>Diaporthales</taxon>
        <taxon>Gnomoniaceae</taxon>
        <taxon>Gnomoniopsis</taxon>
    </lineage>
</organism>
<dbReference type="InterPro" id="IPR044149">
    <property type="entry name" value="Nitrilases_CHs"/>
</dbReference>
<dbReference type="InterPro" id="IPR003010">
    <property type="entry name" value="C-N_Hydrolase"/>
</dbReference>
<dbReference type="InterPro" id="IPR036526">
    <property type="entry name" value="C-N_Hydrolase_sf"/>
</dbReference>
<keyword evidence="7" id="KW-1185">Reference proteome</keyword>
<reference evidence="6" key="1">
    <citation type="submission" date="2022-10" db="EMBL/GenBank/DDBJ databases">
        <title>Tapping the CABI collections for fungal endophytes: first genome assemblies for Collariella, Neodidymelliopsis, Ascochyta clinopodiicola, Didymella pomorum, Didymosphaeria variabile, Neocosmospora piperis and Neocucurbitaria cava.</title>
        <authorList>
            <person name="Hill R."/>
        </authorList>
    </citation>
    <scope>NUCLEOTIDE SEQUENCE</scope>
    <source>
        <strain evidence="6">IMI 355082</strain>
    </source>
</reference>
<dbReference type="OrthoDB" id="10250282at2759"/>
<keyword evidence="2" id="KW-0378">Hydrolase</keyword>
<dbReference type="PROSITE" id="PS50263">
    <property type="entry name" value="CN_HYDROLASE"/>
    <property type="match status" value="1"/>
</dbReference>
<comment type="catalytic activity">
    <reaction evidence="3">
        <text>a nitrile + 2 H2O = a carboxylate + NH4(+)</text>
        <dbReference type="Rhea" id="RHEA:21724"/>
        <dbReference type="ChEBI" id="CHEBI:15377"/>
        <dbReference type="ChEBI" id="CHEBI:18379"/>
        <dbReference type="ChEBI" id="CHEBI:28938"/>
        <dbReference type="ChEBI" id="CHEBI:29067"/>
        <dbReference type="EC" id="3.5.5.1"/>
    </reaction>
</comment>
<dbReference type="PROSITE" id="PS00921">
    <property type="entry name" value="NITRIL_CHT_2"/>
    <property type="match status" value="1"/>
</dbReference>
<dbReference type="EC" id="3.5.5.1" evidence="4"/>
<evidence type="ECO:0000313" key="6">
    <source>
        <dbReference type="EMBL" id="KAJ4388958.1"/>
    </source>
</evidence>